<name>A0A3S3Q4R6_9MAGN</name>
<gene>
    <name evidence="4" type="ORF">CKAN_00792700</name>
</gene>
<evidence type="ECO:0000313" key="4">
    <source>
        <dbReference type="EMBL" id="RWR79355.1"/>
    </source>
</evidence>
<evidence type="ECO:0000259" key="3">
    <source>
        <dbReference type="Pfam" id="PF04195"/>
    </source>
</evidence>
<dbReference type="Pfam" id="PF04195">
    <property type="entry name" value="Transposase_28"/>
    <property type="match status" value="1"/>
</dbReference>
<keyword evidence="5" id="KW-1185">Reference proteome</keyword>
<organism evidence="4 5">
    <name type="scientific">Cinnamomum micranthum f. kanehirae</name>
    <dbReference type="NCBI Taxonomy" id="337451"/>
    <lineage>
        <taxon>Eukaryota</taxon>
        <taxon>Viridiplantae</taxon>
        <taxon>Streptophyta</taxon>
        <taxon>Embryophyta</taxon>
        <taxon>Tracheophyta</taxon>
        <taxon>Spermatophyta</taxon>
        <taxon>Magnoliopsida</taxon>
        <taxon>Magnoliidae</taxon>
        <taxon>Laurales</taxon>
        <taxon>Lauraceae</taxon>
        <taxon>Cinnamomum</taxon>
    </lineage>
</organism>
<dbReference type="PANTHER" id="PTHR31099">
    <property type="entry name" value="OS06G0165300 PROTEIN"/>
    <property type="match status" value="1"/>
</dbReference>
<feature type="compositionally biased region" description="Low complexity" evidence="2">
    <location>
        <begin position="560"/>
        <end position="580"/>
    </location>
</feature>
<feature type="coiled-coil region" evidence="1">
    <location>
        <begin position="728"/>
        <end position="776"/>
    </location>
</feature>
<feature type="region of interest" description="Disordered" evidence="2">
    <location>
        <begin position="795"/>
        <end position="834"/>
    </location>
</feature>
<protein>
    <recommendedName>
        <fullName evidence="3">Transposase (putative) gypsy type domain-containing protein</fullName>
    </recommendedName>
</protein>
<evidence type="ECO:0000256" key="2">
    <source>
        <dbReference type="SAM" id="MobiDB-lite"/>
    </source>
</evidence>
<dbReference type="AlphaFoldDB" id="A0A3S3Q4R6"/>
<feature type="compositionally biased region" description="Polar residues" evidence="2">
    <location>
        <begin position="528"/>
        <end position="547"/>
    </location>
</feature>
<sequence length="834" mass="86149">METLDRVEEVSGGREGLVATNLAAAVDGDGDAPATPAAAATADSEWDATQVALGAGRAAVGKNRRGAAQGPSGVEPGAEGKNRRGAPAPVALTVSGRGAAWRLMPGKLAPGALPWAPLALSTGRRALGGAPPPGAPLLLSMQGRWAPGVPAAGVEEGRGAPGAPAVAAAVLDSRQGASARGTLAAVIEGRLGRGASQGAPAARDVGLVPFGGSPARGSPTAAGGELLDTRRGAPTVGAAHTGGLVPVDAPAAAGVGVAARAPLGTVAMGDGGAGSEGSGVVAVRSHRKKYRGKVVVGDDASKVSTIFSVFNTNSDILKMVSSYNIPPIVLCRRAKTDEPACDDSSSDLAIYEAGLRFPMPSPICRILHYFSLTPGRLAPNGLRVLLGFLALWRRVHNEDALPVEFHAAYSLIESPAPNRGWYYLTPRGGKLLTSLRSNCHSWKSHFFFVGGEWASETDRALVPTRWSDAKRLEAPVLSMSQKWKLQTVRACPDKDLGGAIGACLSSRSTPPSGPSGRSAPPSKAARVESTSGGSSPSVTFRASSLASTPPAEAQPSHRVASPAASPPLASSSATIAASEPLSSAVPSAAQSYPPRSGASAGVPTWVGPMLGNPQVIREKLGRFVFPPEVTQINALGTERVINTFLEGLAQAFTASICLLSRAHHNTQLKQENDNMQQELSAARREIMALEAARGASETNLVAACERAIRLEIELLASRERATGVEADLSAALERATWAEAELEKARERASLSEAELEKARERASLSEAELGQTRERALLRESELRGKISAAFPDLDLSGFVPTEAPDEDDGGSDDAEDGEEDDEDGEKGSSESD</sequence>
<dbReference type="EMBL" id="QPKB01000003">
    <property type="protein sequence ID" value="RWR79355.1"/>
    <property type="molecule type" value="Genomic_DNA"/>
</dbReference>
<feature type="region of interest" description="Disordered" evidence="2">
    <location>
        <begin position="502"/>
        <end position="605"/>
    </location>
</feature>
<feature type="coiled-coil region" evidence="1">
    <location>
        <begin position="665"/>
        <end position="692"/>
    </location>
</feature>
<evidence type="ECO:0000313" key="5">
    <source>
        <dbReference type="Proteomes" id="UP000283530"/>
    </source>
</evidence>
<proteinExistence type="predicted"/>
<feature type="compositionally biased region" description="Acidic residues" evidence="2">
    <location>
        <begin position="805"/>
        <end position="826"/>
    </location>
</feature>
<accession>A0A3S3Q4R6</accession>
<dbReference type="InterPro" id="IPR007321">
    <property type="entry name" value="Transposase_28"/>
</dbReference>
<dbReference type="Proteomes" id="UP000283530">
    <property type="component" value="Unassembled WGS sequence"/>
</dbReference>
<evidence type="ECO:0000256" key="1">
    <source>
        <dbReference type="SAM" id="Coils"/>
    </source>
</evidence>
<reference evidence="4 5" key="1">
    <citation type="journal article" date="2019" name="Nat. Plants">
        <title>Stout camphor tree genome fills gaps in understanding of flowering plant genome evolution.</title>
        <authorList>
            <person name="Chaw S.M."/>
            <person name="Liu Y.C."/>
            <person name="Wu Y.W."/>
            <person name="Wang H.Y."/>
            <person name="Lin C.I."/>
            <person name="Wu C.S."/>
            <person name="Ke H.M."/>
            <person name="Chang L.Y."/>
            <person name="Hsu C.Y."/>
            <person name="Yang H.T."/>
            <person name="Sudianto E."/>
            <person name="Hsu M.H."/>
            <person name="Wu K.P."/>
            <person name="Wang L.N."/>
            <person name="Leebens-Mack J.H."/>
            <person name="Tsai I.J."/>
        </authorList>
    </citation>
    <scope>NUCLEOTIDE SEQUENCE [LARGE SCALE GENOMIC DNA]</scope>
    <source>
        <strain evidence="5">cv. Chaw 1501</strain>
        <tissue evidence="4">Young leaves</tissue>
    </source>
</reference>
<feature type="domain" description="Transposase (putative) gypsy type" evidence="3">
    <location>
        <begin position="350"/>
        <end position="396"/>
    </location>
</feature>
<feature type="compositionally biased region" description="Low complexity" evidence="2">
    <location>
        <begin position="505"/>
        <end position="524"/>
    </location>
</feature>
<feature type="region of interest" description="Disordered" evidence="2">
    <location>
        <begin position="57"/>
        <end position="87"/>
    </location>
</feature>
<keyword evidence="1" id="KW-0175">Coiled coil</keyword>
<dbReference type="PANTHER" id="PTHR31099:SF28">
    <property type="entry name" value="F5J5.12"/>
    <property type="match status" value="1"/>
</dbReference>
<comment type="caution">
    <text evidence="4">The sequence shown here is derived from an EMBL/GenBank/DDBJ whole genome shotgun (WGS) entry which is preliminary data.</text>
</comment>